<evidence type="ECO:0000313" key="4">
    <source>
        <dbReference type="Proteomes" id="UP000244225"/>
    </source>
</evidence>
<proteinExistence type="predicted"/>
<feature type="domain" description="MobA/VirD2-like nuclease" evidence="2">
    <location>
        <begin position="17"/>
        <end position="151"/>
    </location>
</feature>
<organism evidence="3 4">
    <name type="scientific">Pontibacter mucosus</name>
    <dbReference type="NCBI Taxonomy" id="1649266"/>
    <lineage>
        <taxon>Bacteria</taxon>
        <taxon>Pseudomonadati</taxon>
        <taxon>Bacteroidota</taxon>
        <taxon>Cytophagia</taxon>
        <taxon>Cytophagales</taxon>
        <taxon>Hymenobacteraceae</taxon>
        <taxon>Pontibacter</taxon>
    </lineage>
</organism>
<accession>A0A2T5YEE7</accession>
<evidence type="ECO:0000259" key="2">
    <source>
        <dbReference type="Pfam" id="PF03432"/>
    </source>
</evidence>
<evidence type="ECO:0000313" key="3">
    <source>
        <dbReference type="EMBL" id="PTX15090.1"/>
    </source>
</evidence>
<dbReference type="Proteomes" id="UP000244225">
    <property type="component" value="Unassembled WGS sequence"/>
</dbReference>
<dbReference type="AlphaFoldDB" id="A0A2T5YEE7"/>
<feature type="compositionally biased region" description="Basic residues" evidence="1">
    <location>
        <begin position="410"/>
        <end position="422"/>
    </location>
</feature>
<name>A0A2T5YEE7_9BACT</name>
<gene>
    <name evidence="3" type="ORF">C8N40_109188</name>
</gene>
<evidence type="ECO:0000256" key="1">
    <source>
        <dbReference type="SAM" id="MobiDB-lite"/>
    </source>
</evidence>
<dbReference type="InterPro" id="IPR005094">
    <property type="entry name" value="Endonuclease_MobA/VirD2"/>
</dbReference>
<comment type="caution">
    <text evidence="3">The sequence shown here is derived from an EMBL/GenBank/DDBJ whole genome shotgun (WGS) entry which is preliminary data.</text>
</comment>
<reference evidence="3 4" key="1">
    <citation type="submission" date="2018-04" db="EMBL/GenBank/DDBJ databases">
        <title>Genomic Encyclopedia of Archaeal and Bacterial Type Strains, Phase II (KMG-II): from individual species to whole genera.</title>
        <authorList>
            <person name="Goeker M."/>
        </authorList>
    </citation>
    <scope>NUCLEOTIDE SEQUENCE [LARGE SCALE GENOMIC DNA]</scope>
    <source>
        <strain evidence="3 4">DSM 100162</strain>
    </source>
</reference>
<keyword evidence="4" id="KW-1185">Reference proteome</keyword>
<feature type="region of interest" description="Disordered" evidence="1">
    <location>
        <begin position="353"/>
        <end position="422"/>
    </location>
</feature>
<dbReference type="EMBL" id="QBKI01000009">
    <property type="protein sequence ID" value="PTX15090.1"/>
    <property type="molecule type" value="Genomic_DNA"/>
</dbReference>
<protein>
    <submittedName>
        <fullName evidence="3">Relaxase/mobilization nuclease-like protein</fullName>
    </submittedName>
</protein>
<dbReference type="RefSeq" id="WP_108213089.1">
    <property type="nucleotide sequence ID" value="NZ_QBKI01000009.1"/>
</dbReference>
<sequence>MVARIITGKSIRGALRYNEQKVLEGKAELLLAHRFLQEPETLRWEDKLQRFARLTEKNPRVRTNCVHISLNFAMGENLPGQTLQAIATEYMARLDFGGQPYLVYRHTDAAHPHLHIVTTNLQPDGSRIPLHNLGRYRSEPARKALELRYGLTQAEGQQETPLEALLRLPLSRARYGKSETRRSIAHIVSVVTRTYSYTSLAELNAVLGSFRVRADRGGEQTQMHRRGGLHYRLLDDSGQPVGVPLKASSLPGKPTLATLERRFAQHKQLRKPLRNKLRQRVAEALQAYRPHDRTSLAACLERAQIQVLFREGAGGRVYGVTFLDHGQRAVFNGSELGKAYSAQALLDRLKATTPPIPAPRQEARPSPAPGPVSTASQESPPGQGLSAPSLLQELLQASPEPAYLPYELSKRRKRRKRRRPGL</sequence>
<dbReference type="OrthoDB" id="915634at2"/>
<dbReference type="Pfam" id="PF03432">
    <property type="entry name" value="Relaxase"/>
    <property type="match status" value="1"/>
</dbReference>